<keyword evidence="3" id="KW-1185">Reference proteome</keyword>
<reference evidence="2" key="1">
    <citation type="submission" date="2023-08" db="EMBL/GenBank/DDBJ databases">
        <title>A de novo genome assembly of Solanum verrucosum Schlechtendal, a Mexican diploid species geographically isolated from the other diploid A-genome species in potato relatives.</title>
        <authorList>
            <person name="Hosaka K."/>
        </authorList>
    </citation>
    <scope>NUCLEOTIDE SEQUENCE</scope>
    <source>
        <tissue evidence="2">Young leaves</tissue>
    </source>
</reference>
<feature type="compositionally biased region" description="Low complexity" evidence="1">
    <location>
        <begin position="16"/>
        <end position="38"/>
    </location>
</feature>
<protein>
    <submittedName>
        <fullName evidence="2">Uncharacterized protein</fullName>
    </submittedName>
</protein>
<evidence type="ECO:0000313" key="3">
    <source>
        <dbReference type="Proteomes" id="UP001234989"/>
    </source>
</evidence>
<dbReference type="PANTHER" id="PTHR48434:SF1">
    <property type="entry name" value="(RAPE) HYPOTHETICAL PROTEIN"/>
    <property type="match status" value="1"/>
</dbReference>
<organism evidence="2 3">
    <name type="scientific">Solanum verrucosum</name>
    <dbReference type="NCBI Taxonomy" id="315347"/>
    <lineage>
        <taxon>Eukaryota</taxon>
        <taxon>Viridiplantae</taxon>
        <taxon>Streptophyta</taxon>
        <taxon>Embryophyta</taxon>
        <taxon>Tracheophyta</taxon>
        <taxon>Spermatophyta</taxon>
        <taxon>Magnoliopsida</taxon>
        <taxon>eudicotyledons</taxon>
        <taxon>Gunneridae</taxon>
        <taxon>Pentapetalae</taxon>
        <taxon>asterids</taxon>
        <taxon>lamiids</taxon>
        <taxon>Solanales</taxon>
        <taxon>Solanaceae</taxon>
        <taxon>Solanoideae</taxon>
        <taxon>Solaneae</taxon>
        <taxon>Solanum</taxon>
    </lineage>
</organism>
<feature type="region of interest" description="Disordered" evidence="1">
    <location>
        <begin position="1"/>
        <end position="39"/>
    </location>
</feature>
<proteinExistence type="predicted"/>
<evidence type="ECO:0000256" key="1">
    <source>
        <dbReference type="SAM" id="MobiDB-lite"/>
    </source>
</evidence>
<dbReference type="AlphaFoldDB" id="A0AAF0PN32"/>
<sequence>MDPPWITKARGKGSYTCGRGRTSSSKTSGSSYGSTSSSPIIQRGGMSLYNLSSRTQEKASSIHLEDIPESDPLHAQLQEFLTQKQGNTFASVAKEDVDDIKTYEKVEKREVIFLLENFDIQKREESWKIFQRYLVNGLYFPGESYKIRKYYETLLISTSVEFQHFSGYNTSENVYKFSKMIIKHIIHIEDWGISSMTERQFSLNKVMVSFTYWDYVQAFSKVICYNNERHKHLVYKSMCQVYLLTLLQIGF</sequence>
<accession>A0AAF0PN32</accession>
<evidence type="ECO:0000313" key="2">
    <source>
        <dbReference type="EMBL" id="WMV07818.1"/>
    </source>
</evidence>
<gene>
    <name evidence="2" type="ORF">MTR67_001203</name>
</gene>
<name>A0AAF0PN32_SOLVR</name>
<dbReference type="PANTHER" id="PTHR48434">
    <property type="entry name" value="(RAPE) HYPOTHETICAL PROTEIN"/>
    <property type="match status" value="1"/>
</dbReference>
<dbReference type="EMBL" id="CP133612">
    <property type="protein sequence ID" value="WMV07818.1"/>
    <property type="molecule type" value="Genomic_DNA"/>
</dbReference>
<dbReference type="Proteomes" id="UP001234989">
    <property type="component" value="Chromosome 1"/>
</dbReference>